<dbReference type="InterPro" id="IPR003450">
    <property type="entry name" value="Replication_origin-bd"/>
</dbReference>
<dbReference type="OrthoDB" id="2373574at2759"/>
<dbReference type="Proteomes" id="UP001153678">
    <property type="component" value="Unassembled WGS sequence"/>
</dbReference>
<evidence type="ECO:0000313" key="3">
    <source>
        <dbReference type="Proteomes" id="UP001153678"/>
    </source>
</evidence>
<feature type="domain" description="Replication origin-binding protein" evidence="1">
    <location>
        <begin position="35"/>
        <end position="123"/>
    </location>
</feature>
<comment type="caution">
    <text evidence="2">The sequence shown here is derived from an EMBL/GenBank/DDBJ whole genome shotgun (WGS) entry which is preliminary data.</text>
</comment>
<dbReference type="GO" id="GO:0005524">
    <property type="term" value="F:ATP binding"/>
    <property type="evidence" value="ECO:0007669"/>
    <property type="project" value="InterPro"/>
</dbReference>
<reference evidence="2" key="1">
    <citation type="submission" date="2022-08" db="EMBL/GenBank/DDBJ databases">
        <authorList>
            <person name="Kallberg Y."/>
            <person name="Tangrot J."/>
            <person name="Rosling A."/>
        </authorList>
    </citation>
    <scope>NUCLEOTIDE SEQUENCE</scope>
    <source>
        <strain evidence="2">Wild A</strain>
    </source>
</reference>
<dbReference type="GO" id="GO:0006260">
    <property type="term" value="P:DNA replication"/>
    <property type="evidence" value="ECO:0007669"/>
    <property type="project" value="InterPro"/>
</dbReference>
<sequence length="333" mass="38528">VQPSTSLELKVRPQMLSEEKNNNSLRIIVGKTYILEHLTISDNVNLLVLFTRHSYSKSVTTRLNLKSYCDIDGNINLSDHKRVVCQIESLHHITNNCKCNKKCKCLPIQYDLWLDEIVSIIAQPQKGKIFHLAPNKEIVLAELWDWAKQMISLSFEERKSASLICYLRKDIQGIVCALKTDFSELIIKEYHNKLDPEEKGHNFSNVKESWKDSDLIAYTSTLKIGVSYTNPNMEVLIIELGSKSKENILSQVIKANCTIIKVEEISDISNATIINHETTEFLENKPKKILEKMHSLDWHHIVKCYEISSELLTKDFISKYGDFNHIKWFRAYK</sequence>
<name>A0A9W4SXR3_9GLOM</name>
<protein>
    <submittedName>
        <fullName evidence="2">286_t:CDS:1</fullName>
    </submittedName>
</protein>
<feature type="non-terminal residue" evidence="2">
    <location>
        <position position="333"/>
    </location>
</feature>
<evidence type="ECO:0000313" key="2">
    <source>
        <dbReference type="EMBL" id="CAI2184771.1"/>
    </source>
</evidence>
<gene>
    <name evidence="2" type="ORF">FWILDA_LOCUS11742</name>
</gene>
<dbReference type="GO" id="GO:0003688">
    <property type="term" value="F:DNA replication origin binding"/>
    <property type="evidence" value="ECO:0007669"/>
    <property type="project" value="InterPro"/>
</dbReference>
<dbReference type="EMBL" id="CAMKVN010003456">
    <property type="protein sequence ID" value="CAI2184771.1"/>
    <property type="molecule type" value="Genomic_DNA"/>
</dbReference>
<dbReference type="Pfam" id="PF02399">
    <property type="entry name" value="Herpes_ori_bp"/>
    <property type="match status" value="1"/>
</dbReference>
<proteinExistence type="predicted"/>
<keyword evidence="3" id="KW-1185">Reference proteome</keyword>
<accession>A0A9W4SXR3</accession>
<organism evidence="2 3">
    <name type="scientific">Funneliformis geosporum</name>
    <dbReference type="NCBI Taxonomy" id="1117311"/>
    <lineage>
        <taxon>Eukaryota</taxon>
        <taxon>Fungi</taxon>
        <taxon>Fungi incertae sedis</taxon>
        <taxon>Mucoromycota</taxon>
        <taxon>Glomeromycotina</taxon>
        <taxon>Glomeromycetes</taxon>
        <taxon>Glomerales</taxon>
        <taxon>Glomeraceae</taxon>
        <taxon>Funneliformis</taxon>
    </lineage>
</organism>
<evidence type="ECO:0000259" key="1">
    <source>
        <dbReference type="Pfam" id="PF02399"/>
    </source>
</evidence>
<dbReference type="AlphaFoldDB" id="A0A9W4SXR3"/>